<name>A0ABD2MUS9_9CUCU</name>
<evidence type="ECO:0000313" key="2">
    <source>
        <dbReference type="Proteomes" id="UP001516400"/>
    </source>
</evidence>
<protein>
    <submittedName>
        <fullName evidence="1">Uncharacterized protein</fullName>
    </submittedName>
</protein>
<keyword evidence="2" id="KW-1185">Reference proteome</keyword>
<dbReference type="Proteomes" id="UP001516400">
    <property type="component" value="Unassembled WGS sequence"/>
</dbReference>
<gene>
    <name evidence="1" type="ORF">HHI36_009179</name>
</gene>
<reference evidence="1 2" key="1">
    <citation type="journal article" date="2021" name="BMC Biol.">
        <title>Horizontally acquired antibacterial genes associated with adaptive radiation of ladybird beetles.</title>
        <authorList>
            <person name="Li H.S."/>
            <person name="Tang X.F."/>
            <person name="Huang Y.H."/>
            <person name="Xu Z.Y."/>
            <person name="Chen M.L."/>
            <person name="Du X.Y."/>
            <person name="Qiu B.Y."/>
            <person name="Chen P.T."/>
            <person name="Zhang W."/>
            <person name="Slipinski A."/>
            <person name="Escalona H.E."/>
            <person name="Waterhouse R.M."/>
            <person name="Zwick A."/>
            <person name="Pang H."/>
        </authorList>
    </citation>
    <scope>NUCLEOTIDE SEQUENCE [LARGE SCALE GENOMIC DNA]</scope>
    <source>
        <strain evidence="1">SYSU2018</strain>
    </source>
</reference>
<comment type="caution">
    <text evidence="1">The sequence shown here is derived from an EMBL/GenBank/DDBJ whole genome shotgun (WGS) entry which is preliminary data.</text>
</comment>
<evidence type="ECO:0000313" key="1">
    <source>
        <dbReference type="EMBL" id="KAL3270121.1"/>
    </source>
</evidence>
<proteinExistence type="predicted"/>
<organism evidence="1 2">
    <name type="scientific">Cryptolaemus montrouzieri</name>
    <dbReference type="NCBI Taxonomy" id="559131"/>
    <lineage>
        <taxon>Eukaryota</taxon>
        <taxon>Metazoa</taxon>
        <taxon>Ecdysozoa</taxon>
        <taxon>Arthropoda</taxon>
        <taxon>Hexapoda</taxon>
        <taxon>Insecta</taxon>
        <taxon>Pterygota</taxon>
        <taxon>Neoptera</taxon>
        <taxon>Endopterygota</taxon>
        <taxon>Coleoptera</taxon>
        <taxon>Polyphaga</taxon>
        <taxon>Cucujiformia</taxon>
        <taxon>Coccinelloidea</taxon>
        <taxon>Coccinellidae</taxon>
        <taxon>Scymninae</taxon>
        <taxon>Scymnini</taxon>
        <taxon>Cryptolaemus</taxon>
    </lineage>
</organism>
<accession>A0ABD2MUS9</accession>
<dbReference type="EMBL" id="JABFTP020000021">
    <property type="protein sequence ID" value="KAL3270121.1"/>
    <property type="molecule type" value="Genomic_DNA"/>
</dbReference>
<sequence>MGKRACRRRHQAIVALHLRNLASIESNATMDKNAATSVGDAKFPEMSYSWLLKIDNPATLDAELPTTVIVIKGSTTSEAAEGSRSLLDAIEPSMENNLCGSGVAAQLANYIISLKSSNCSSEDRQRITTSTRLSMSQGLKDITVREQAIMFLNQGLEQTTAEDSQSMVIEEQKKLLKSKIPETVEDVMGK</sequence>
<dbReference type="AlphaFoldDB" id="A0ABD2MUS9"/>